<dbReference type="Proteomes" id="UP001152747">
    <property type="component" value="Unassembled WGS sequence"/>
</dbReference>
<dbReference type="PANTHER" id="PTHR35182">
    <property type="entry name" value="PROTEIN CBG13762"/>
    <property type="match status" value="1"/>
</dbReference>
<name>A0A9P1IXU5_9PELO</name>
<reference evidence="2" key="1">
    <citation type="submission" date="2022-11" db="EMBL/GenBank/DDBJ databases">
        <authorList>
            <person name="Kikuchi T."/>
        </authorList>
    </citation>
    <scope>NUCLEOTIDE SEQUENCE</scope>
    <source>
        <strain evidence="2">PS1010</strain>
    </source>
</reference>
<feature type="chain" id="PRO_5040395098" evidence="1">
    <location>
        <begin position="22"/>
        <end position="361"/>
    </location>
</feature>
<gene>
    <name evidence="2" type="ORF">CAMP_LOCUS15718</name>
</gene>
<dbReference type="AlphaFoldDB" id="A0A9P1IXU5"/>
<evidence type="ECO:0000256" key="1">
    <source>
        <dbReference type="SAM" id="SignalP"/>
    </source>
</evidence>
<evidence type="ECO:0000313" key="2">
    <source>
        <dbReference type="EMBL" id="CAI5453081.1"/>
    </source>
</evidence>
<feature type="signal peptide" evidence="1">
    <location>
        <begin position="1"/>
        <end position="21"/>
    </location>
</feature>
<dbReference type="EMBL" id="CANHGI010000005">
    <property type="protein sequence ID" value="CAI5453081.1"/>
    <property type="molecule type" value="Genomic_DNA"/>
</dbReference>
<proteinExistence type="predicted"/>
<comment type="caution">
    <text evidence="2">The sequence shown here is derived from an EMBL/GenBank/DDBJ whole genome shotgun (WGS) entry which is preliminary data.</text>
</comment>
<keyword evidence="3" id="KW-1185">Reference proteome</keyword>
<sequence>MRTEVILFFIAISISIKYVESLRSDVYAKIGDNIALDLGKNKQYRRQIGTVKQVYRVCNEKNTANCGYWENISRKKKVANAANTSYNSYILTLSNVTKRDDGIYWGIVATNYTFLHITLVIATSITFLNCEILTPWVQGVVGQDIEINLGKNGQYRRKIGTVKQVYRVCTGKNAAKCGFWENIKTKKKVANAAKTTYNSTNNALTMKKVTLKDSGTYWANNANEVANVNIMKGGSGMMPVILTYFTYVDGAIGTPNVYGMVGDNVEVNLGKNAAYRRKIGTVKQVYRVCTGKNAAKCGFWENISTKKKVANAAKTTYNSTNNVLTLKNATQKDGGTYWANNPKEVATVNIMKGGAMVLPGY</sequence>
<dbReference type="PANTHER" id="PTHR35182:SF1">
    <property type="entry name" value="COLD-SHOCK PROTEIN-RELATED"/>
    <property type="match status" value="1"/>
</dbReference>
<protein>
    <submittedName>
        <fullName evidence="2">Uncharacterized protein</fullName>
    </submittedName>
</protein>
<organism evidence="2 3">
    <name type="scientific">Caenorhabditis angaria</name>
    <dbReference type="NCBI Taxonomy" id="860376"/>
    <lineage>
        <taxon>Eukaryota</taxon>
        <taxon>Metazoa</taxon>
        <taxon>Ecdysozoa</taxon>
        <taxon>Nematoda</taxon>
        <taxon>Chromadorea</taxon>
        <taxon>Rhabditida</taxon>
        <taxon>Rhabditina</taxon>
        <taxon>Rhabditomorpha</taxon>
        <taxon>Rhabditoidea</taxon>
        <taxon>Rhabditidae</taxon>
        <taxon>Peloderinae</taxon>
        <taxon>Caenorhabditis</taxon>
    </lineage>
</organism>
<evidence type="ECO:0000313" key="3">
    <source>
        <dbReference type="Proteomes" id="UP001152747"/>
    </source>
</evidence>
<accession>A0A9P1IXU5</accession>
<keyword evidence="1" id="KW-0732">Signal</keyword>